<keyword evidence="2" id="KW-0812">Transmembrane</keyword>
<evidence type="ECO:0000313" key="3">
    <source>
        <dbReference type="EMBL" id="RZT59577.1"/>
    </source>
</evidence>
<dbReference type="EMBL" id="SGXT01000015">
    <property type="protein sequence ID" value="RZT59577.1"/>
    <property type="molecule type" value="Genomic_DNA"/>
</dbReference>
<feature type="region of interest" description="Disordered" evidence="1">
    <location>
        <begin position="1"/>
        <end position="21"/>
    </location>
</feature>
<keyword evidence="2" id="KW-1133">Transmembrane helix</keyword>
<dbReference type="OrthoDB" id="5189031at2"/>
<dbReference type="RefSeq" id="WP_130282699.1">
    <property type="nucleotide sequence ID" value="NZ_SGXT01000015.1"/>
</dbReference>
<accession>A0A4Q7TI52</accession>
<proteinExistence type="predicted"/>
<keyword evidence="4" id="KW-1185">Reference proteome</keyword>
<evidence type="ECO:0000256" key="1">
    <source>
        <dbReference type="SAM" id="MobiDB-lite"/>
    </source>
</evidence>
<evidence type="ECO:0000256" key="2">
    <source>
        <dbReference type="SAM" id="Phobius"/>
    </source>
</evidence>
<feature type="transmembrane region" description="Helical" evidence="2">
    <location>
        <begin position="104"/>
        <end position="124"/>
    </location>
</feature>
<name>A0A4Q7TI52_9MICO</name>
<gene>
    <name evidence="3" type="ORF">EV140_1557</name>
</gene>
<feature type="transmembrane region" description="Helical" evidence="2">
    <location>
        <begin position="130"/>
        <end position="146"/>
    </location>
</feature>
<feature type="transmembrane region" description="Helical" evidence="2">
    <location>
        <begin position="228"/>
        <end position="246"/>
    </location>
</feature>
<organism evidence="3 4">
    <name type="scientific">Microcella alkaliphila</name>
    <dbReference type="NCBI Taxonomy" id="279828"/>
    <lineage>
        <taxon>Bacteria</taxon>
        <taxon>Bacillati</taxon>
        <taxon>Actinomycetota</taxon>
        <taxon>Actinomycetes</taxon>
        <taxon>Micrococcales</taxon>
        <taxon>Microbacteriaceae</taxon>
        <taxon>Microcella</taxon>
    </lineage>
</organism>
<feature type="transmembrane region" description="Helical" evidence="2">
    <location>
        <begin position="166"/>
        <end position="191"/>
    </location>
</feature>
<sequence>MASPTTTTAAAPPSTPTRTDPALTRHRAWRYVVLILALGQPVSSLLFDVLSDEMMESGAEFSPLIPPGPWFAIWGLIIVASIAWAIALVRPSTIRPATSIRDRLAAPLAVVFAGFALWLATAAFGQDNPLGLVVFVVYLVAFVVAWRRVVAARDEIASWNVVERGLLYLTMGVYSGWVSMAFFVQIGTVVQGAGAPYDTEWGITWQALVLAAAAGLAVLFAVVSRGSIVYALTVTYALIGVGISTADAGLTLLWILAIVAVSVLWASTLIIRVVDARRRMGLSRTRS</sequence>
<feature type="transmembrane region" description="Helical" evidence="2">
    <location>
        <begin position="70"/>
        <end position="92"/>
    </location>
</feature>
<evidence type="ECO:0000313" key="4">
    <source>
        <dbReference type="Proteomes" id="UP000292408"/>
    </source>
</evidence>
<comment type="caution">
    <text evidence="3">The sequence shown here is derived from an EMBL/GenBank/DDBJ whole genome shotgun (WGS) entry which is preliminary data.</text>
</comment>
<dbReference type="Proteomes" id="UP000292408">
    <property type="component" value="Unassembled WGS sequence"/>
</dbReference>
<protein>
    <submittedName>
        <fullName evidence="3">Uncharacterized protein</fullName>
    </submittedName>
</protein>
<dbReference type="AlphaFoldDB" id="A0A4Q7TI52"/>
<keyword evidence="2" id="KW-0472">Membrane</keyword>
<feature type="transmembrane region" description="Helical" evidence="2">
    <location>
        <begin position="252"/>
        <end position="274"/>
    </location>
</feature>
<reference evidence="3 4" key="1">
    <citation type="journal article" date="2015" name="Stand. Genomic Sci.">
        <title>Genomic Encyclopedia of Bacterial and Archaeal Type Strains, Phase III: the genomes of soil and plant-associated and newly described type strains.</title>
        <authorList>
            <person name="Whitman W.B."/>
            <person name="Woyke T."/>
            <person name="Klenk H.P."/>
            <person name="Zhou Y."/>
            <person name="Lilburn T.G."/>
            <person name="Beck B.J."/>
            <person name="De Vos P."/>
            <person name="Vandamme P."/>
            <person name="Eisen J.A."/>
            <person name="Garrity G."/>
            <person name="Hugenholtz P."/>
            <person name="Kyrpides N.C."/>
        </authorList>
    </citation>
    <scope>NUCLEOTIDE SEQUENCE [LARGE SCALE GENOMIC DNA]</scope>
    <source>
        <strain evidence="3 4">AC4r</strain>
    </source>
</reference>
<feature type="transmembrane region" description="Helical" evidence="2">
    <location>
        <begin position="203"/>
        <end position="223"/>
    </location>
</feature>
<feature type="transmembrane region" description="Helical" evidence="2">
    <location>
        <begin position="28"/>
        <end position="50"/>
    </location>
</feature>